<name>A0AAV4DFD1_9GAST</name>
<dbReference type="EMBL" id="BLXT01007821">
    <property type="protein sequence ID" value="GFO42919.1"/>
    <property type="molecule type" value="Genomic_DNA"/>
</dbReference>
<keyword evidence="2" id="KW-1185">Reference proteome</keyword>
<evidence type="ECO:0000313" key="1">
    <source>
        <dbReference type="EMBL" id="GFO42919.1"/>
    </source>
</evidence>
<comment type="caution">
    <text evidence="1">The sequence shown here is derived from an EMBL/GenBank/DDBJ whole genome shotgun (WGS) entry which is preliminary data.</text>
</comment>
<reference evidence="1 2" key="1">
    <citation type="journal article" date="2021" name="Elife">
        <title>Chloroplast acquisition without the gene transfer in kleptoplastic sea slugs, Plakobranchus ocellatus.</title>
        <authorList>
            <person name="Maeda T."/>
            <person name="Takahashi S."/>
            <person name="Yoshida T."/>
            <person name="Shimamura S."/>
            <person name="Takaki Y."/>
            <person name="Nagai Y."/>
            <person name="Toyoda A."/>
            <person name="Suzuki Y."/>
            <person name="Arimoto A."/>
            <person name="Ishii H."/>
            <person name="Satoh N."/>
            <person name="Nishiyama T."/>
            <person name="Hasebe M."/>
            <person name="Maruyama T."/>
            <person name="Minagawa J."/>
            <person name="Obokata J."/>
            <person name="Shigenobu S."/>
        </authorList>
    </citation>
    <scope>NUCLEOTIDE SEQUENCE [LARGE SCALE GENOMIC DNA]</scope>
</reference>
<dbReference type="Proteomes" id="UP000735302">
    <property type="component" value="Unassembled WGS sequence"/>
</dbReference>
<dbReference type="AlphaFoldDB" id="A0AAV4DFD1"/>
<protein>
    <submittedName>
        <fullName evidence="1">Uncharacterized protein</fullName>
    </submittedName>
</protein>
<organism evidence="1 2">
    <name type="scientific">Plakobranchus ocellatus</name>
    <dbReference type="NCBI Taxonomy" id="259542"/>
    <lineage>
        <taxon>Eukaryota</taxon>
        <taxon>Metazoa</taxon>
        <taxon>Spiralia</taxon>
        <taxon>Lophotrochozoa</taxon>
        <taxon>Mollusca</taxon>
        <taxon>Gastropoda</taxon>
        <taxon>Heterobranchia</taxon>
        <taxon>Euthyneura</taxon>
        <taxon>Panpulmonata</taxon>
        <taxon>Sacoglossa</taxon>
        <taxon>Placobranchoidea</taxon>
        <taxon>Plakobranchidae</taxon>
        <taxon>Plakobranchus</taxon>
    </lineage>
</organism>
<sequence>MVNALWDLQGPFCRRFEPHHLTEGLKVGDHRVVDGLAMHNWAVESFLEMSNLKQKSFTKGSHNFGWSKKIMLASMFSSHK</sequence>
<gene>
    <name evidence="1" type="ORF">PoB_006942400</name>
</gene>
<accession>A0AAV4DFD1</accession>
<proteinExistence type="predicted"/>
<evidence type="ECO:0000313" key="2">
    <source>
        <dbReference type="Proteomes" id="UP000735302"/>
    </source>
</evidence>